<name>A0A6I0F2G2_9FIRM</name>
<evidence type="ECO:0000313" key="1">
    <source>
        <dbReference type="EMBL" id="KAB2952538.1"/>
    </source>
</evidence>
<dbReference type="AlphaFoldDB" id="A0A6I0F2G2"/>
<dbReference type="EMBL" id="WBXO01000005">
    <property type="protein sequence ID" value="KAB2952538.1"/>
    <property type="molecule type" value="Genomic_DNA"/>
</dbReference>
<dbReference type="Proteomes" id="UP000468766">
    <property type="component" value="Unassembled WGS sequence"/>
</dbReference>
<sequence length="62" mass="7278">MTRPIEEKNLQSIAPEEYRKIQEVVEDVETKVIVLEKQMEVLARHMVRVGEKLDLLLKTSDK</sequence>
<dbReference type="OrthoDB" id="2084275at2"/>
<reference evidence="1 2" key="1">
    <citation type="submission" date="2019-10" db="EMBL/GenBank/DDBJ databases">
        <title>Whole-genome sequence of the extremophile Heliorestis acidaminivorans DSM 24790.</title>
        <authorList>
            <person name="Kyndt J.A."/>
            <person name="Meyer T.E."/>
        </authorList>
    </citation>
    <scope>NUCLEOTIDE SEQUENCE [LARGE SCALE GENOMIC DNA]</scope>
    <source>
        <strain evidence="1 2">DSM 24790</strain>
    </source>
</reference>
<accession>A0A6I0F2G2</accession>
<dbReference type="RefSeq" id="WP_151619815.1">
    <property type="nucleotide sequence ID" value="NZ_WBXO01000005.1"/>
</dbReference>
<comment type="caution">
    <text evidence="1">The sequence shown here is derived from an EMBL/GenBank/DDBJ whole genome shotgun (WGS) entry which is preliminary data.</text>
</comment>
<gene>
    <name evidence="1" type="ORF">F9B85_07680</name>
</gene>
<proteinExistence type="predicted"/>
<evidence type="ECO:0000313" key="2">
    <source>
        <dbReference type="Proteomes" id="UP000468766"/>
    </source>
</evidence>
<organism evidence="1 2">
    <name type="scientific">Heliorestis acidaminivorans</name>
    <dbReference type="NCBI Taxonomy" id="553427"/>
    <lineage>
        <taxon>Bacteria</taxon>
        <taxon>Bacillati</taxon>
        <taxon>Bacillota</taxon>
        <taxon>Clostridia</taxon>
        <taxon>Eubacteriales</taxon>
        <taxon>Heliobacteriaceae</taxon>
        <taxon>Heliorestis</taxon>
    </lineage>
</organism>
<keyword evidence="2" id="KW-1185">Reference proteome</keyword>
<protein>
    <submittedName>
        <fullName evidence="1">Uncharacterized protein</fullName>
    </submittedName>
</protein>